<dbReference type="AlphaFoldDB" id="L0R8D8"/>
<dbReference type="HOGENOM" id="CLU_3098122_0_0_7"/>
<keyword evidence="2" id="KW-1185">Reference proteome</keyword>
<evidence type="ECO:0000313" key="1">
    <source>
        <dbReference type="EMBL" id="CCO22482.1"/>
    </source>
</evidence>
<accession>L0R8D8</accession>
<protein>
    <submittedName>
        <fullName evidence="1">Uncharacterized protein</fullName>
    </submittedName>
</protein>
<dbReference type="EMBL" id="FO203522">
    <property type="protein sequence ID" value="CCO22482.1"/>
    <property type="molecule type" value="Genomic_DNA"/>
</dbReference>
<reference evidence="1 2" key="1">
    <citation type="submission" date="2012-10" db="EMBL/GenBank/DDBJ databases">
        <authorList>
            <person name="Genoscope - CEA"/>
        </authorList>
    </citation>
    <scope>NUCLEOTIDE SEQUENCE [LARGE SCALE GENOMIC DNA]</scope>
    <source>
        <strain evidence="2">AM13 / DSM 14728</strain>
    </source>
</reference>
<name>L0R8D8_9BACT</name>
<evidence type="ECO:0000313" key="2">
    <source>
        <dbReference type="Proteomes" id="UP000010808"/>
    </source>
</evidence>
<dbReference type="RefSeq" id="WP_015335092.1">
    <property type="nucleotide sequence ID" value="NC_020055.1"/>
</dbReference>
<proteinExistence type="predicted"/>
<dbReference type="Proteomes" id="UP000010808">
    <property type="component" value="Chromosome"/>
</dbReference>
<dbReference type="PATRIC" id="fig|1121451.3.peg.463"/>
<sequence length="51" mass="5846">MTASVEITSNKIDRIESIARVRRAEIIEELPAEEGRVIIVLRKKEISSTFF</sequence>
<dbReference type="STRING" id="1121451.DESAM_20191"/>
<dbReference type="KEGG" id="dhy:DESAM_20191"/>
<gene>
    <name evidence="1" type="ORF">DESAM_20191</name>
</gene>
<organism evidence="1 2">
    <name type="scientific">Maridesulfovibrio hydrothermalis AM13 = DSM 14728</name>
    <dbReference type="NCBI Taxonomy" id="1121451"/>
    <lineage>
        <taxon>Bacteria</taxon>
        <taxon>Pseudomonadati</taxon>
        <taxon>Thermodesulfobacteriota</taxon>
        <taxon>Desulfovibrionia</taxon>
        <taxon>Desulfovibrionales</taxon>
        <taxon>Desulfovibrionaceae</taxon>
        <taxon>Maridesulfovibrio</taxon>
    </lineage>
</organism>